<feature type="region of interest" description="Disordered" evidence="1">
    <location>
        <begin position="561"/>
        <end position="588"/>
    </location>
</feature>
<reference evidence="2 3" key="1">
    <citation type="journal article" date="2010" name="Cell">
        <title>The genome of Naegleria gruberi illuminates early eukaryotic versatility.</title>
        <authorList>
            <person name="Fritz-Laylin L.K."/>
            <person name="Prochnik S.E."/>
            <person name="Ginger M.L."/>
            <person name="Dacks J.B."/>
            <person name="Carpenter M.L."/>
            <person name="Field M.C."/>
            <person name="Kuo A."/>
            <person name="Paredez A."/>
            <person name="Chapman J."/>
            <person name="Pham J."/>
            <person name="Shu S."/>
            <person name="Neupane R."/>
            <person name="Cipriano M."/>
            <person name="Mancuso J."/>
            <person name="Tu H."/>
            <person name="Salamov A."/>
            <person name="Lindquist E."/>
            <person name="Shapiro H."/>
            <person name="Lucas S."/>
            <person name="Grigoriev I.V."/>
            <person name="Cande W.Z."/>
            <person name="Fulton C."/>
            <person name="Rokhsar D.S."/>
            <person name="Dawson S.C."/>
        </authorList>
    </citation>
    <scope>NUCLEOTIDE SEQUENCE [LARGE SCALE GENOMIC DNA]</scope>
    <source>
        <strain evidence="2 3">NEG-M</strain>
    </source>
</reference>
<dbReference type="InParanoid" id="D2VEI4"/>
<dbReference type="Proteomes" id="UP000006671">
    <property type="component" value="Unassembled WGS sequence"/>
</dbReference>
<feature type="compositionally biased region" description="Low complexity" evidence="1">
    <location>
        <begin position="418"/>
        <end position="460"/>
    </location>
</feature>
<feature type="compositionally biased region" description="Basic residues" evidence="1">
    <location>
        <begin position="681"/>
        <end position="697"/>
    </location>
</feature>
<sequence length="877" mass="96709">MYNTTMRTRTIPVNNNSASSTTPSFLFDSSNSGGVINSSLFKTTTTSSSTNSRNNSLLIPSSEILLNNGQSIQQQQQHNSLLDDEFQDDFTTGFEDTASTPTNNQPLFQSSSNPIFMLNNASSTSPTSSSSEAFQFSSFVDDDDGGQTTSDSYISSSSHLSLTPPGLTYMMSQHSIQPNNNHSHYGQHTTTPLMNTYNPLLNPNMMNSLQHNLFQQQLLNMTPPTTNEQMFLNEDLLTNSREDVEPLLEDQDIIANLSNTLLFQQQLQKLQQQQLLQSTGGLNIPNSIPRSKPQLVPQLGPQQMLNNTQQQYMNQYNMSLIEEMLINGTIPPSTNLEELQQAILRASASNLLPSTPPSVSSSPPSAFHLQQQNLAQQNLALSRQLAQQQQVVASMIGSQMKSLQVVQELIQQQQQQQQQTTKPAVSTPTSTTSSNSSITRSKTMPSISSASSSNIIPISSLYPQTSNNRNPQRPKSNLPKQPTEQTEVQNNTEESEDSANKNTIDLDDAYENYALNSNNLSSVELYNTMMNTLQQNQKLLANAYGNLANLANTITQQQNAVSGMKRSTSTTSVSSNTSSSSQTSGYPYSSIPFSPLSRSQSMNCLSSINANNLHIPTESSLTSFGEQIVQPEKPSSSEMKRSMSTSSMRNLKRAKSKKMPPTRSSDNLTGLLEKEMDKETSKKRKNNNFSKKGRKKNHSESSNDLLALEKSAESELNNTTENNNDTETSETLEVPTPTDSTHSADFIVEESTTPRETRPKAKSVKIGGVIGGVRKAHSMDSIALAAQNQQQFAPMDPPSEPKQKAIKAKSKKALAFQNESQQPPVPGAGMFVMSSFQPPPQCQGNKRWKFHEFDNEDKPIKDNDSGFTFHFYKPTKN</sequence>
<feature type="region of interest" description="Disordered" evidence="1">
    <location>
        <begin position="621"/>
        <end position="744"/>
    </location>
</feature>
<feature type="compositionally biased region" description="Polar residues" evidence="1">
    <location>
        <begin position="97"/>
        <end position="111"/>
    </location>
</feature>
<evidence type="ECO:0000313" key="3">
    <source>
        <dbReference type="Proteomes" id="UP000006671"/>
    </source>
</evidence>
<dbReference type="EMBL" id="GG738866">
    <property type="protein sequence ID" value="EFC44885.1"/>
    <property type="molecule type" value="Genomic_DNA"/>
</dbReference>
<dbReference type="VEuPathDB" id="AmoebaDB:NAEGRDRAFT_57972"/>
<feature type="region of interest" description="Disordered" evidence="1">
    <location>
        <begin position="91"/>
        <end position="111"/>
    </location>
</feature>
<accession>D2VEI4</accession>
<protein>
    <submittedName>
        <fullName evidence="2">Predicted protein</fullName>
    </submittedName>
</protein>
<feature type="region of interest" description="Disordered" evidence="1">
    <location>
        <begin position="418"/>
        <end position="501"/>
    </location>
</feature>
<dbReference type="RefSeq" id="XP_002677629.1">
    <property type="nucleotide sequence ID" value="XM_002677583.1"/>
</dbReference>
<proteinExistence type="predicted"/>
<dbReference type="OMA" id="RWKFHEF"/>
<name>D2VEI4_NAEGR</name>
<feature type="compositionally biased region" description="Low complexity" evidence="1">
    <location>
        <begin position="481"/>
        <end position="492"/>
    </location>
</feature>
<dbReference type="AlphaFoldDB" id="D2VEI4"/>
<feature type="region of interest" description="Disordered" evidence="1">
    <location>
        <begin position="1"/>
        <end position="21"/>
    </location>
</feature>
<feature type="compositionally biased region" description="Polar residues" evidence="1">
    <location>
        <begin position="461"/>
        <end position="480"/>
    </location>
</feature>
<feature type="compositionally biased region" description="Basic residues" evidence="1">
    <location>
        <begin position="650"/>
        <end position="660"/>
    </location>
</feature>
<dbReference type="KEGG" id="ngr:NAEGRDRAFT_57972"/>
<dbReference type="GeneID" id="8850196"/>
<evidence type="ECO:0000313" key="2">
    <source>
        <dbReference type="EMBL" id="EFC44885.1"/>
    </source>
</evidence>
<organism evidence="3">
    <name type="scientific">Naegleria gruberi</name>
    <name type="common">Amoeba</name>
    <dbReference type="NCBI Taxonomy" id="5762"/>
    <lineage>
        <taxon>Eukaryota</taxon>
        <taxon>Discoba</taxon>
        <taxon>Heterolobosea</taxon>
        <taxon>Tetramitia</taxon>
        <taxon>Eutetramitia</taxon>
        <taxon>Vahlkampfiidae</taxon>
        <taxon>Naegleria</taxon>
    </lineage>
</organism>
<feature type="compositionally biased region" description="Low complexity" evidence="1">
    <location>
        <begin position="631"/>
        <end position="649"/>
    </location>
</feature>
<feature type="compositionally biased region" description="Low complexity" evidence="1">
    <location>
        <begin position="567"/>
        <end position="588"/>
    </location>
</feature>
<evidence type="ECO:0000256" key="1">
    <source>
        <dbReference type="SAM" id="MobiDB-lite"/>
    </source>
</evidence>
<keyword evidence="3" id="KW-1185">Reference proteome</keyword>
<feature type="compositionally biased region" description="Low complexity" evidence="1">
    <location>
        <begin position="705"/>
        <end position="733"/>
    </location>
</feature>
<feature type="region of interest" description="Disordered" evidence="1">
    <location>
        <begin position="791"/>
        <end position="846"/>
    </location>
</feature>
<dbReference type="OrthoDB" id="10559772at2759"/>
<gene>
    <name evidence="2" type="ORF">NAEGRDRAFT_57972</name>
</gene>